<proteinExistence type="predicted"/>
<comment type="caution">
    <text evidence="1">The sequence shown here is derived from an EMBL/GenBank/DDBJ whole genome shotgun (WGS) entry which is preliminary data.</text>
</comment>
<gene>
    <name evidence="1" type="ORF">ALP97_01520</name>
</gene>
<dbReference type="AlphaFoldDB" id="A0A3M4QEY3"/>
<evidence type="ECO:0000313" key="2">
    <source>
        <dbReference type="Proteomes" id="UP000277179"/>
    </source>
</evidence>
<organism evidence="1 2">
    <name type="scientific">Pseudomonas salomonii</name>
    <dbReference type="NCBI Taxonomy" id="191391"/>
    <lineage>
        <taxon>Bacteria</taxon>
        <taxon>Pseudomonadati</taxon>
        <taxon>Pseudomonadota</taxon>
        <taxon>Gammaproteobacteria</taxon>
        <taxon>Pseudomonadales</taxon>
        <taxon>Pseudomonadaceae</taxon>
        <taxon>Pseudomonas</taxon>
    </lineage>
</organism>
<dbReference type="Proteomes" id="UP000277179">
    <property type="component" value="Unassembled WGS sequence"/>
</dbReference>
<evidence type="ECO:0000313" key="1">
    <source>
        <dbReference type="EMBL" id="RMQ89001.1"/>
    </source>
</evidence>
<accession>A0A3M4QEY3</accession>
<evidence type="ECO:0008006" key="3">
    <source>
        <dbReference type="Google" id="ProtNLM"/>
    </source>
</evidence>
<reference evidence="1 2" key="1">
    <citation type="submission" date="2018-08" db="EMBL/GenBank/DDBJ databases">
        <title>Recombination of ecologically and evolutionarily significant loci maintains genetic cohesion in the Pseudomonas syringae species complex.</title>
        <authorList>
            <person name="Dillon M."/>
            <person name="Thakur S."/>
            <person name="Almeida R.N.D."/>
            <person name="Weir B.S."/>
            <person name="Guttman D.S."/>
        </authorList>
    </citation>
    <scope>NUCLEOTIDE SEQUENCE [LARGE SCALE GENOMIC DNA]</scope>
    <source>
        <strain evidence="1 2">ICMP 11288</strain>
    </source>
</reference>
<dbReference type="EMBL" id="RBRL01000179">
    <property type="protein sequence ID" value="RMQ89001.1"/>
    <property type="molecule type" value="Genomic_DNA"/>
</dbReference>
<sequence length="363" mass="39742">MAAALGAGLGQPATPGALGVTAIPGPHAGPGLPNRPCPAPVWCSNRAGSRAVAGHWRSADRHLSLLPAARFHNRPGNRRPARETPAIRLRGCGRRFSGGASWRGPYRFYENRLPDTIGSNDSHHQGSHVLFLRQKRRIAPSTRCSRKCAMRTIIQLGLMILMLGTTVLANPAIADDLRTGHLLPLVGSVDSLQHAQSVGVLYSENTRDNLSYLERYHAMAMNGARDALDGRIREAFVNSSDPELAIDWLMSSLQGTFLTVTVYSSLDELVQAHPDVVVVLDTHNQLLTQRNDQVEARFVARFYDANLQYIAKAEGSVHKQVPSVWVHDKAAPEIAAQIEQQRDVQLDALKQFDVSLKALVRAS</sequence>
<name>A0A3M4QEY3_9PSED</name>
<protein>
    <recommendedName>
        <fullName evidence="3">ATPase</fullName>
    </recommendedName>
</protein>